<evidence type="ECO:0008006" key="4">
    <source>
        <dbReference type="Google" id="ProtNLM"/>
    </source>
</evidence>
<evidence type="ECO:0000313" key="2">
    <source>
        <dbReference type="EMBL" id="MER6982099.1"/>
    </source>
</evidence>
<dbReference type="EMBL" id="JBEPCU010000937">
    <property type="protein sequence ID" value="MER6982099.1"/>
    <property type="molecule type" value="Genomic_DNA"/>
</dbReference>
<feature type="compositionally biased region" description="Low complexity" evidence="1">
    <location>
        <begin position="44"/>
        <end position="55"/>
    </location>
</feature>
<comment type="caution">
    <text evidence="2">The sequence shown here is derived from an EMBL/GenBank/DDBJ whole genome shotgun (WGS) entry which is preliminary data.</text>
</comment>
<sequence>MHRASRAAAPRAFALLTAVLLTLLSLLAGLTTSDTDGARPDPPALVHAAPAAAAPPEAPPAAQPEPRPAGHHTAPHDARTPPHAHTAPHADEQCPDACTTQAGARHELHGERPAPPGHLATTTTD</sequence>
<accession>A0ABV1WD03</accession>
<feature type="compositionally biased region" description="Pro residues" evidence="1">
    <location>
        <begin position="56"/>
        <end position="67"/>
    </location>
</feature>
<proteinExistence type="predicted"/>
<dbReference type="Proteomes" id="UP001458415">
    <property type="component" value="Unassembled WGS sequence"/>
</dbReference>
<feature type="region of interest" description="Disordered" evidence="1">
    <location>
        <begin position="32"/>
        <end position="125"/>
    </location>
</feature>
<protein>
    <recommendedName>
        <fullName evidence="4">Secreted protein</fullName>
    </recommendedName>
</protein>
<keyword evidence="3" id="KW-1185">Reference proteome</keyword>
<evidence type="ECO:0000256" key="1">
    <source>
        <dbReference type="SAM" id="MobiDB-lite"/>
    </source>
</evidence>
<gene>
    <name evidence="2" type="ORF">ABT317_35295</name>
</gene>
<evidence type="ECO:0000313" key="3">
    <source>
        <dbReference type="Proteomes" id="UP001458415"/>
    </source>
</evidence>
<name>A0ABV1WD03_9ACTN</name>
<reference evidence="2 3" key="1">
    <citation type="submission" date="2024-06" db="EMBL/GenBank/DDBJ databases">
        <title>The Natural Products Discovery Center: Release of the First 8490 Sequenced Strains for Exploring Actinobacteria Biosynthetic Diversity.</title>
        <authorList>
            <person name="Kalkreuter E."/>
            <person name="Kautsar S.A."/>
            <person name="Yang D."/>
            <person name="Bader C.D."/>
            <person name="Teijaro C.N."/>
            <person name="Fluegel L."/>
            <person name="Davis C.M."/>
            <person name="Simpson J.R."/>
            <person name="Lauterbach L."/>
            <person name="Steele A.D."/>
            <person name="Gui C."/>
            <person name="Meng S."/>
            <person name="Li G."/>
            <person name="Viehrig K."/>
            <person name="Ye F."/>
            <person name="Su P."/>
            <person name="Kiefer A.F."/>
            <person name="Nichols A."/>
            <person name="Cepeda A.J."/>
            <person name="Yan W."/>
            <person name="Fan B."/>
            <person name="Jiang Y."/>
            <person name="Adhikari A."/>
            <person name="Zheng C.-J."/>
            <person name="Schuster L."/>
            <person name="Cowan T.M."/>
            <person name="Smanski M.J."/>
            <person name="Chevrette M.G."/>
            <person name="De Carvalho L.P.S."/>
            <person name="Shen B."/>
        </authorList>
    </citation>
    <scope>NUCLEOTIDE SEQUENCE [LARGE SCALE GENOMIC DNA]</scope>
    <source>
        <strain evidence="2 3">NPDC000634</strain>
    </source>
</reference>
<organism evidence="2 3">
    <name type="scientific">Streptomyces carpinensis</name>
    <dbReference type="NCBI Taxonomy" id="66369"/>
    <lineage>
        <taxon>Bacteria</taxon>
        <taxon>Bacillati</taxon>
        <taxon>Actinomycetota</taxon>
        <taxon>Actinomycetes</taxon>
        <taxon>Kitasatosporales</taxon>
        <taxon>Streptomycetaceae</taxon>
        <taxon>Streptomyces</taxon>
    </lineage>
</organism>
<feature type="non-terminal residue" evidence="2">
    <location>
        <position position="125"/>
    </location>
</feature>